<name>A0A061QU06_9CHLO</name>
<protein>
    <submittedName>
        <fullName evidence="2">Uncharacterized protein</fullName>
    </submittedName>
</protein>
<feature type="non-terminal residue" evidence="2">
    <location>
        <position position="81"/>
    </location>
</feature>
<organism evidence="2">
    <name type="scientific">Tetraselmis sp. GSL018</name>
    <dbReference type="NCBI Taxonomy" id="582737"/>
    <lineage>
        <taxon>Eukaryota</taxon>
        <taxon>Viridiplantae</taxon>
        <taxon>Chlorophyta</taxon>
        <taxon>core chlorophytes</taxon>
        <taxon>Chlorodendrophyceae</taxon>
        <taxon>Chlorodendrales</taxon>
        <taxon>Chlorodendraceae</taxon>
        <taxon>Tetraselmis</taxon>
    </lineage>
</organism>
<proteinExistence type="predicted"/>
<reference evidence="2" key="1">
    <citation type="submission" date="2014-05" db="EMBL/GenBank/DDBJ databases">
        <title>The transcriptome of the halophilic microalga Tetraselmis sp. GSL018 isolated from the Great Salt Lake, Utah.</title>
        <authorList>
            <person name="Jinkerson R.E."/>
            <person name="D'Adamo S."/>
            <person name="Posewitz M.C."/>
        </authorList>
    </citation>
    <scope>NUCLEOTIDE SEQUENCE</scope>
    <source>
        <strain evidence="2">GSL018</strain>
    </source>
</reference>
<gene>
    <name evidence="2" type="ORF">TSPGSL018_24727</name>
</gene>
<sequence>ASAASAGMGRVSPLPVPAQAPPLLNTHMNINQMMLNMSVYNAFHMANMAIGGFGQPQAPTGGPPVSWPPPTDLAGEAGKAT</sequence>
<evidence type="ECO:0000313" key="2">
    <source>
        <dbReference type="EMBL" id="JAC61940.1"/>
    </source>
</evidence>
<feature type="region of interest" description="Disordered" evidence="1">
    <location>
        <begin position="54"/>
        <end position="81"/>
    </location>
</feature>
<feature type="non-terminal residue" evidence="2">
    <location>
        <position position="1"/>
    </location>
</feature>
<accession>A0A061QU06</accession>
<dbReference type="EMBL" id="GBEZ01025111">
    <property type="protein sequence ID" value="JAC61940.1"/>
    <property type="molecule type" value="Transcribed_RNA"/>
</dbReference>
<evidence type="ECO:0000256" key="1">
    <source>
        <dbReference type="SAM" id="MobiDB-lite"/>
    </source>
</evidence>
<dbReference type="AlphaFoldDB" id="A0A061QU06"/>
<feature type="compositionally biased region" description="Pro residues" evidence="1">
    <location>
        <begin position="61"/>
        <end position="71"/>
    </location>
</feature>